<evidence type="ECO:0000313" key="2">
    <source>
        <dbReference type="EMBL" id="KAA0186551.1"/>
    </source>
</evidence>
<dbReference type="AlphaFoldDB" id="A0A8E0VFG1"/>
<dbReference type="OrthoDB" id="6231473at2759"/>
<dbReference type="Proteomes" id="UP000728185">
    <property type="component" value="Unassembled WGS sequence"/>
</dbReference>
<feature type="region of interest" description="Disordered" evidence="1">
    <location>
        <begin position="1"/>
        <end position="21"/>
    </location>
</feature>
<accession>A0A8E0VFG1</accession>
<protein>
    <submittedName>
        <fullName evidence="2">Uncharacterized protein</fullName>
    </submittedName>
</protein>
<evidence type="ECO:0000313" key="3">
    <source>
        <dbReference type="Proteomes" id="UP000728185"/>
    </source>
</evidence>
<feature type="compositionally biased region" description="Basic and acidic residues" evidence="1">
    <location>
        <begin position="11"/>
        <end position="21"/>
    </location>
</feature>
<comment type="caution">
    <text evidence="2">The sequence shown here is derived from an EMBL/GenBank/DDBJ whole genome shotgun (WGS) entry which is preliminary data.</text>
</comment>
<evidence type="ECO:0000256" key="1">
    <source>
        <dbReference type="SAM" id="MobiDB-lite"/>
    </source>
</evidence>
<organism evidence="2 3">
    <name type="scientific">Fasciolopsis buskii</name>
    <dbReference type="NCBI Taxonomy" id="27845"/>
    <lineage>
        <taxon>Eukaryota</taxon>
        <taxon>Metazoa</taxon>
        <taxon>Spiralia</taxon>
        <taxon>Lophotrochozoa</taxon>
        <taxon>Platyhelminthes</taxon>
        <taxon>Trematoda</taxon>
        <taxon>Digenea</taxon>
        <taxon>Plagiorchiida</taxon>
        <taxon>Echinostomata</taxon>
        <taxon>Echinostomatoidea</taxon>
        <taxon>Fasciolidae</taxon>
        <taxon>Fasciolopsis</taxon>
    </lineage>
</organism>
<gene>
    <name evidence="2" type="ORF">FBUS_08059</name>
</gene>
<proteinExistence type="predicted"/>
<dbReference type="EMBL" id="LUCM01009671">
    <property type="protein sequence ID" value="KAA0186551.1"/>
    <property type="molecule type" value="Genomic_DNA"/>
</dbReference>
<name>A0A8E0VFG1_9TREM</name>
<reference evidence="2" key="1">
    <citation type="submission" date="2019-05" db="EMBL/GenBank/DDBJ databases">
        <title>Annotation for the trematode Fasciolopsis buski.</title>
        <authorList>
            <person name="Choi Y.-J."/>
        </authorList>
    </citation>
    <scope>NUCLEOTIDE SEQUENCE</scope>
    <source>
        <strain evidence="2">HT</strain>
        <tissue evidence="2">Whole worm</tissue>
    </source>
</reference>
<keyword evidence="3" id="KW-1185">Reference proteome</keyword>
<sequence length="277" mass="31674">MNCQQPCGSCDHVERTDRRTSRNRAAEKWVRLVQPLRRWRSVTSSLNSEPDINTLPDWARPPTPGVLSAMDSGERSQSVLNRLGVGRGLLSQELHKRGSWMDIQHELTNIILCKPNYDVSKLMRHIRLLGGTDLETLIPTYCQQRVLPNTMRVLRKPLEGLQGSELLHELGLCWYRFITFTVTTITLSFASIPTSQNTFESILLHSFYRDVVRKIDFQNAVKTASQVDRNVQHMCDVLFVSASYTNSVHQKSPTQNHFNPLSLVILPVKPKCWPIVK</sequence>